<sequence length="361" mass="39917">MTEGEVTGAAQSGGPQPTVLGLTAVIVAVTEEVPRVLAVRRLTHDLATPEQRSAREEGPDAAPADSLPFGPFAPERDRTLELGLRRWVSEQTGLPLRYVEQLYTFGDRYRDPRELDGGPRVVSVGYMALVQEAPLSGSGGAEWHDWYDYFPWEDWRDGKPDLLTRTIVPALHRWAAAAPDEAAGRKRAERVSTTFPADDDLWDPERVLERYELLYSAGLVEEARRDRALRAPHGLADPDWSDGPEAAVSLGTPMAHDNRRILAVTLGRLRGKLKYRPVVFDLLPAQFTLGRLQVVVEALSGVRLHKQNFRRLVLAGGLVEPTGALEANTGGRPAELHRFRRDVLRERAAAGVGLPAIRITE</sequence>
<gene>
    <name evidence="3" type="ORF">ACFQPS_05455</name>
</gene>
<dbReference type="InterPro" id="IPR036388">
    <property type="entry name" value="WH-like_DNA-bd_sf"/>
</dbReference>
<proteinExistence type="predicted"/>
<name>A0ABW2KRH3_9PROT</name>
<dbReference type="InterPro" id="IPR015797">
    <property type="entry name" value="NUDIX_hydrolase-like_dom_sf"/>
</dbReference>
<evidence type="ECO:0000313" key="4">
    <source>
        <dbReference type="Proteomes" id="UP001596456"/>
    </source>
</evidence>
<feature type="region of interest" description="Disordered" evidence="1">
    <location>
        <begin position="48"/>
        <end position="72"/>
    </location>
</feature>
<dbReference type="Gene3D" id="1.10.10.10">
    <property type="entry name" value="Winged helix-like DNA-binding domain superfamily/Winged helix DNA-binding domain"/>
    <property type="match status" value="1"/>
</dbReference>
<dbReference type="Pfam" id="PF21906">
    <property type="entry name" value="WHD_NrtR"/>
    <property type="match status" value="1"/>
</dbReference>
<reference evidence="4" key="1">
    <citation type="journal article" date="2019" name="Int. J. Syst. Evol. Microbiol.">
        <title>The Global Catalogue of Microorganisms (GCM) 10K type strain sequencing project: providing services to taxonomists for standard genome sequencing and annotation.</title>
        <authorList>
            <consortium name="The Broad Institute Genomics Platform"/>
            <consortium name="The Broad Institute Genome Sequencing Center for Infectious Disease"/>
            <person name="Wu L."/>
            <person name="Ma J."/>
        </authorList>
    </citation>
    <scope>NUCLEOTIDE SEQUENCE [LARGE SCALE GENOMIC DNA]</scope>
    <source>
        <strain evidence="4">CGMCC 1.16275</strain>
    </source>
</reference>
<dbReference type="RefSeq" id="WP_377357107.1">
    <property type="nucleotide sequence ID" value="NZ_JBHTCM010000006.1"/>
</dbReference>
<dbReference type="InterPro" id="IPR036390">
    <property type="entry name" value="WH_DNA-bd_sf"/>
</dbReference>
<dbReference type="SUPFAM" id="SSF46785">
    <property type="entry name" value="Winged helix' DNA-binding domain"/>
    <property type="match status" value="1"/>
</dbReference>
<evidence type="ECO:0000313" key="3">
    <source>
        <dbReference type="EMBL" id="MFC7332602.1"/>
    </source>
</evidence>
<comment type="caution">
    <text evidence="3">The sequence shown here is derived from an EMBL/GenBank/DDBJ whole genome shotgun (WGS) entry which is preliminary data.</text>
</comment>
<dbReference type="PIRSF" id="PIRSF019423">
    <property type="entry name" value="NMN_biosyn"/>
    <property type="match status" value="1"/>
</dbReference>
<protein>
    <recommendedName>
        <fullName evidence="2">NrtR DNA-binding winged helix domain-containing protein</fullName>
    </recommendedName>
</protein>
<accession>A0ABW2KRH3</accession>
<dbReference type="SUPFAM" id="SSF55811">
    <property type="entry name" value="Nudix"/>
    <property type="match status" value="1"/>
</dbReference>
<feature type="domain" description="NrtR DNA-binding winged helix" evidence="2">
    <location>
        <begin position="279"/>
        <end position="339"/>
    </location>
</feature>
<dbReference type="InterPro" id="IPR011213">
    <property type="entry name" value="NMN_biosyn"/>
</dbReference>
<dbReference type="Gene3D" id="3.90.79.10">
    <property type="entry name" value="Nucleoside Triphosphate Pyrophosphohydrolase"/>
    <property type="match status" value="1"/>
</dbReference>
<dbReference type="Proteomes" id="UP001596456">
    <property type="component" value="Unassembled WGS sequence"/>
</dbReference>
<dbReference type="InterPro" id="IPR054105">
    <property type="entry name" value="WHD_NrtR"/>
</dbReference>
<keyword evidence="4" id="KW-1185">Reference proteome</keyword>
<evidence type="ECO:0000256" key="1">
    <source>
        <dbReference type="SAM" id="MobiDB-lite"/>
    </source>
</evidence>
<dbReference type="CDD" id="cd18873">
    <property type="entry name" value="NUDIX_NadM_like"/>
    <property type="match status" value="1"/>
</dbReference>
<organism evidence="3 4">
    <name type="scientific">Rhodocista pekingensis</name>
    <dbReference type="NCBI Taxonomy" id="201185"/>
    <lineage>
        <taxon>Bacteria</taxon>
        <taxon>Pseudomonadati</taxon>
        <taxon>Pseudomonadota</taxon>
        <taxon>Alphaproteobacteria</taxon>
        <taxon>Rhodospirillales</taxon>
        <taxon>Azospirillaceae</taxon>
        <taxon>Rhodocista</taxon>
    </lineage>
</organism>
<evidence type="ECO:0000259" key="2">
    <source>
        <dbReference type="Pfam" id="PF21906"/>
    </source>
</evidence>
<dbReference type="EMBL" id="JBHTCM010000006">
    <property type="protein sequence ID" value="MFC7332602.1"/>
    <property type="molecule type" value="Genomic_DNA"/>
</dbReference>